<dbReference type="Pfam" id="PF00006">
    <property type="entry name" value="ATP-synt_ab"/>
    <property type="match status" value="1"/>
</dbReference>
<feature type="domain" description="AAA+ ATPase" evidence="18">
    <location>
        <begin position="233"/>
        <end position="416"/>
    </location>
</feature>
<keyword evidence="19" id="KW-0969">Cilium</keyword>
<dbReference type="NCBIfam" id="TIGR03496">
    <property type="entry name" value="FliI_clade1"/>
    <property type="match status" value="1"/>
</dbReference>
<keyword evidence="14" id="KW-1006">Bacterial flagellum protein export</keyword>
<evidence type="ECO:0000313" key="19">
    <source>
        <dbReference type="EMBL" id="MFD1121542.1"/>
    </source>
</evidence>
<evidence type="ECO:0000256" key="3">
    <source>
        <dbReference type="ARBA" id="ARBA00012473"/>
    </source>
</evidence>
<dbReference type="InterPro" id="IPR020005">
    <property type="entry name" value="FliI_clade1"/>
</dbReference>
<evidence type="ECO:0000256" key="12">
    <source>
        <dbReference type="ARBA" id="ARBA00022967"/>
    </source>
</evidence>
<dbReference type="PANTHER" id="PTHR15184">
    <property type="entry name" value="ATP SYNTHASE"/>
    <property type="match status" value="1"/>
</dbReference>
<dbReference type="EMBL" id="JBHTLN010000001">
    <property type="protein sequence ID" value="MFD1121542.1"/>
    <property type="molecule type" value="Genomic_DNA"/>
</dbReference>
<dbReference type="EC" id="7.1.2.2" evidence="3"/>
<sequence>MTTAHDADLPSAIPAAQATAAEALTASPEASAPNETPQSDTEKTTVSNPANIHSQRWQSYLKDCREIINLVEPLEVAGRIIKVTGLVMVATGIKMPIGGACYIPLQDGGRVEAEVVGFDGENLLLMPQTAVEGVVPGAKVFSMDVTETLPKPQFGRPPRRRAQDRARHFPIGDGLLGRVVDAAGIPLDGLGPIPNDVTAPLSGRVINPLMRAPIEETMDVGVRAINAMLTVGRGQRLGLFAGSGVGKSVLLGMMARYTTADVIVVGLIGERGREVQEFIEQILGPEGLARSVVVAAPADVSALMRLQGASYATTIAEGFRKQGKNVLLIMDSLTRYAMAQREIALAIGEPPATKGYPPSVFAKLPALVERTGNGARGEGSITAFYTVLTEGDDQQDPIADSARAILDGHIVLNRTLAESGHYPAIDIEQSISRAMHNITSSEHQKQARLLKQLYSRYLRNQDLIAVGAYQAGADPMLDVAIRKRDQINDFLQQDIHECADMQFSLQHLAQVVS</sequence>
<dbReference type="PANTHER" id="PTHR15184:SF81">
    <property type="entry name" value="FLAGELLUM-SPECIFIC ATP SYNTHASE"/>
    <property type="match status" value="1"/>
</dbReference>
<comment type="similarity">
    <text evidence="2">Belongs to the ATPase alpha/beta chains family.</text>
</comment>
<keyword evidence="8" id="KW-0375">Hydrogen ion transport</keyword>
<dbReference type="InterPro" id="IPR050053">
    <property type="entry name" value="ATPase_alpha/beta_chains"/>
</dbReference>
<comment type="subcellular location">
    <subcellularLocation>
        <location evidence="1">Cytoplasm</location>
    </subcellularLocation>
</comment>
<evidence type="ECO:0000256" key="10">
    <source>
        <dbReference type="ARBA" id="ARBA00022840"/>
    </source>
</evidence>
<keyword evidence="7" id="KW-0547">Nucleotide-binding</keyword>
<evidence type="ECO:0000256" key="11">
    <source>
        <dbReference type="ARBA" id="ARBA00022927"/>
    </source>
</evidence>
<evidence type="ECO:0000256" key="9">
    <source>
        <dbReference type="ARBA" id="ARBA00022795"/>
    </source>
</evidence>
<evidence type="ECO:0000256" key="17">
    <source>
        <dbReference type="SAM" id="MobiDB-lite"/>
    </source>
</evidence>
<dbReference type="NCBIfam" id="TIGR01026">
    <property type="entry name" value="fliI_yscN"/>
    <property type="match status" value="1"/>
</dbReference>
<dbReference type="SMART" id="SM00382">
    <property type="entry name" value="AAA"/>
    <property type="match status" value="1"/>
</dbReference>
<keyword evidence="19" id="KW-0966">Cell projection</keyword>
<keyword evidence="20" id="KW-1185">Reference proteome</keyword>
<evidence type="ECO:0000256" key="1">
    <source>
        <dbReference type="ARBA" id="ARBA00004496"/>
    </source>
</evidence>
<dbReference type="Gene3D" id="3.40.50.12240">
    <property type="match status" value="1"/>
</dbReference>
<dbReference type="RefSeq" id="WP_379030536.1">
    <property type="nucleotide sequence ID" value="NZ_JBHTLN010000001.1"/>
</dbReference>
<dbReference type="CDD" id="cd18117">
    <property type="entry name" value="ATP-synt_flagellum-secretory_path_III_N"/>
    <property type="match status" value="1"/>
</dbReference>
<protein>
    <recommendedName>
        <fullName evidence="4">Flagellum-specific ATP synthase</fullName>
        <ecNumber evidence="3">7.1.2.2</ecNumber>
    </recommendedName>
</protein>
<keyword evidence="6" id="KW-0963">Cytoplasm</keyword>
<dbReference type="InterPro" id="IPR003593">
    <property type="entry name" value="AAA+_ATPase"/>
</dbReference>
<dbReference type="Proteomes" id="UP001597206">
    <property type="component" value="Unassembled WGS sequence"/>
</dbReference>
<keyword evidence="9" id="KW-1005">Bacterial flagellum biogenesis</keyword>
<evidence type="ECO:0000256" key="6">
    <source>
        <dbReference type="ARBA" id="ARBA00022490"/>
    </source>
</evidence>
<dbReference type="PROSITE" id="PS00152">
    <property type="entry name" value="ATPASE_ALPHA_BETA"/>
    <property type="match status" value="1"/>
</dbReference>
<dbReference type="InterPro" id="IPR040627">
    <property type="entry name" value="T3SS_ATPase_C"/>
</dbReference>
<keyword evidence="12" id="KW-1278">Translocase</keyword>
<evidence type="ECO:0000256" key="16">
    <source>
        <dbReference type="ARBA" id="ARBA00034006"/>
    </source>
</evidence>
<organism evidence="19 20">
    <name type="scientific">Methylophilus flavus</name>
    <dbReference type="NCBI Taxonomy" id="640084"/>
    <lineage>
        <taxon>Bacteria</taxon>
        <taxon>Pseudomonadati</taxon>
        <taxon>Pseudomonadota</taxon>
        <taxon>Betaproteobacteria</taxon>
        <taxon>Nitrosomonadales</taxon>
        <taxon>Methylophilaceae</taxon>
        <taxon>Methylophilus</taxon>
    </lineage>
</organism>
<comment type="caution">
    <text evidence="19">The sequence shown here is derived from an EMBL/GenBank/DDBJ whole genome shotgun (WGS) entry which is preliminary data.</text>
</comment>
<keyword evidence="11" id="KW-0653">Protein transport</keyword>
<evidence type="ECO:0000256" key="4">
    <source>
        <dbReference type="ARBA" id="ARBA00020580"/>
    </source>
</evidence>
<comment type="catalytic activity">
    <reaction evidence="16">
        <text>ATP + H2O + cellular proteinSide 1 = ADP + phosphate + cellular proteinSide 2.</text>
        <dbReference type="EC" id="7.4.2.8"/>
    </reaction>
</comment>
<name>A0ABW3P9M6_9PROT</name>
<evidence type="ECO:0000256" key="2">
    <source>
        <dbReference type="ARBA" id="ARBA00008936"/>
    </source>
</evidence>
<keyword evidence="13" id="KW-0406">Ion transport</keyword>
<evidence type="ECO:0000313" key="20">
    <source>
        <dbReference type="Proteomes" id="UP001597206"/>
    </source>
</evidence>
<evidence type="ECO:0000256" key="14">
    <source>
        <dbReference type="ARBA" id="ARBA00023225"/>
    </source>
</evidence>
<dbReference type="InterPro" id="IPR000194">
    <property type="entry name" value="ATPase_F1/V1/A1_a/bsu_nucl-bd"/>
</dbReference>
<dbReference type="CDD" id="cd01136">
    <property type="entry name" value="ATPase_flagellum-secretory_path_III"/>
    <property type="match status" value="1"/>
</dbReference>
<keyword evidence="15" id="KW-0066">ATP synthesis</keyword>
<gene>
    <name evidence="19" type="primary">fliI</name>
    <name evidence="19" type="ORF">ACFQ2T_03420</name>
</gene>
<evidence type="ECO:0000256" key="13">
    <source>
        <dbReference type="ARBA" id="ARBA00023065"/>
    </source>
</evidence>
<dbReference type="InterPro" id="IPR005714">
    <property type="entry name" value="ATPase_T3SS_FliI/YscN"/>
</dbReference>
<keyword evidence="19" id="KW-0282">Flagellum</keyword>
<evidence type="ECO:0000256" key="15">
    <source>
        <dbReference type="ARBA" id="ARBA00023310"/>
    </source>
</evidence>
<feature type="compositionally biased region" description="Low complexity" evidence="17">
    <location>
        <begin position="18"/>
        <end position="33"/>
    </location>
</feature>
<accession>A0ABW3P9M6</accession>
<keyword evidence="10" id="KW-0067">ATP-binding</keyword>
<dbReference type="Pfam" id="PF18269">
    <property type="entry name" value="T3SS_ATPase_C"/>
    <property type="match status" value="1"/>
</dbReference>
<evidence type="ECO:0000256" key="5">
    <source>
        <dbReference type="ARBA" id="ARBA00022448"/>
    </source>
</evidence>
<dbReference type="SUPFAM" id="SSF52540">
    <property type="entry name" value="P-loop containing nucleoside triphosphate hydrolases"/>
    <property type="match status" value="1"/>
</dbReference>
<keyword evidence="5" id="KW-0813">Transport</keyword>
<feature type="region of interest" description="Disordered" evidence="17">
    <location>
        <begin position="18"/>
        <end position="50"/>
    </location>
</feature>
<dbReference type="InterPro" id="IPR027417">
    <property type="entry name" value="P-loop_NTPase"/>
</dbReference>
<feature type="compositionally biased region" description="Polar residues" evidence="17">
    <location>
        <begin position="34"/>
        <end position="50"/>
    </location>
</feature>
<reference evidence="20" key="1">
    <citation type="journal article" date="2019" name="Int. J. Syst. Evol. Microbiol.">
        <title>The Global Catalogue of Microorganisms (GCM) 10K type strain sequencing project: providing services to taxonomists for standard genome sequencing and annotation.</title>
        <authorList>
            <consortium name="The Broad Institute Genomics Platform"/>
            <consortium name="The Broad Institute Genome Sequencing Center for Infectious Disease"/>
            <person name="Wu L."/>
            <person name="Ma J."/>
        </authorList>
    </citation>
    <scope>NUCLEOTIDE SEQUENCE [LARGE SCALE GENOMIC DNA]</scope>
    <source>
        <strain evidence="20">CCUG 58411</strain>
    </source>
</reference>
<evidence type="ECO:0000256" key="8">
    <source>
        <dbReference type="ARBA" id="ARBA00022781"/>
    </source>
</evidence>
<proteinExistence type="inferred from homology"/>
<dbReference type="InterPro" id="IPR020003">
    <property type="entry name" value="ATPase_a/bsu_AS"/>
</dbReference>
<evidence type="ECO:0000256" key="7">
    <source>
        <dbReference type="ARBA" id="ARBA00022741"/>
    </source>
</evidence>
<evidence type="ECO:0000259" key="18">
    <source>
        <dbReference type="SMART" id="SM00382"/>
    </source>
</evidence>